<dbReference type="PANTHER" id="PTHR44943:SF8">
    <property type="entry name" value="TPR REPEAT-CONTAINING PROTEIN MJ0263"/>
    <property type="match status" value="1"/>
</dbReference>
<dbReference type="PANTHER" id="PTHR44943">
    <property type="entry name" value="CELLULOSE SYNTHASE OPERON PROTEIN C"/>
    <property type="match status" value="1"/>
</dbReference>
<dbReference type="EMBL" id="UINC01009577">
    <property type="protein sequence ID" value="SVA42926.1"/>
    <property type="molecule type" value="Genomic_DNA"/>
</dbReference>
<keyword evidence="2" id="KW-0802">TPR repeat</keyword>
<dbReference type="SMART" id="SM00028">
    <property type="entry name" value="TPR"/>
    <property type="match status" value="8"/>
</dbReference>
<dbReference type="InterPro" id="IPR027417">
    <property type="entry name" value="P-loop_NTPase"/>
</dbReference>
<dbReference type="PROSITE" id="PS50005">
    <property type="entry name" value="TPR"/>
    <property type="match status" value="3"/>
</dbReference>
<organism evidence="3">
    <name type="scientific">marine metagenome</name>
    <dbReference type="NCBI Taxonomy" id="408172"/>
    <lineage>
        <taxon>unclassified sequences</taxon>
        <taxon>metagenomes</taxon>
        <taxon>ecological metagenomes</taxon>
    </lineage>
</organism>
<dbReference type="SUPFAM" id="SSF48452">
    <property type="entry name" value="TPR-like"/>
    <property type="match status" value="2"/>
</dbReference>
<dbReference type="SUPFAM" id="SSF52540">
    <property type="entry name" value="P-loop containing nucleoside triphosphate hydrolases"/>
    <property type="match status" value="1"/>
</dbReference>
<dbReference type="Pfam" id="PF13181">
    <property type="entry name" value="TPR_8"/>
    <property type="match status" value="1"/>
</dbReference>
<protein>
    <submittedName>
        <fullName evidence="3">Uncharacterized protein</fullName>
    </submittedName>
</protein>
<reference evidence="3" key="1">
    <citation type="submission" date="2018-05" db="EMBL/GenBank/DDBJ databases">
        <authorList>
            <person name="Lanie J.A."/>
            <person name="Ng W.-L."/>
            <person name="Kazmierczak K.M."/>
            <person name="Andrzejewski T.M."/>
            <person name="Davidsen T.M."/>
            <person name="Wayne K.J."/>
            <person name="Tettelin H."/>
            <person name="Glass J.I."/>
            <person name="Rusch D."/>
            <person name="Podicherti R."/>
            <person name="Tsui H.-C.T."/>
            <person name="Winkler M.E."/>
        </authorList>
    </citation>
    <scope>NUCLEOTIDE SEQUENCE</scope>
</reference>
<proteinExistence type="predicted"/>
<gene>
    <name evidence="3" type="ORF">METZ01_LOCUS95780</name>
</gene>
<evidence type="ECO:0000256" key="1">
    <source>
        <dbReference type="ARBA" id="ARBA00022737"/>
    </source>
</evidence>
<dbReference type="Pfam" id="PF14559">
    <property type="entry name" value="TPR_19"/>
    <property type="match status" value="1"/>
</dbReference>
<keyword evidence="1" id="KW-0677">Repeat</keyword>
<dbReference type="Pfam" id="PF13469">
    <property type="entry name" value="Sulfotransfer_3"/>
    <property type="match status" value="1"/>
</dbReference>
<dbReference type="Gene3D" id="1.25.40.10">
    <property type="entry name" value="Tetratricopeptide repeat domain"/>
    <property type="match status" value="3"/>
</dbReference>
<dbReference type="InterPro" id="IPR051685">
    <property type="entry name" value="Ycf3/AcsC/BcsC/TPR_MFPF"/>
</dbReference>
<dbReference type="InterPro" id="IPR011990">
    <property type="entry name" value="TPR-like_helical_dom_sf"/>
</dbReference>
<name>A0A381VRH7_9ZZZZ</name>
<dbReference type="InterPro" id="IPR019734">
    <property type="entry name" value="TPR_rpt"/>
</dbReference>
<sequence length="673" mass="77416">MNQQEAFKQAFSYLKSGDAKMCLTVCNVTLQKFPKDINLLCLLARANIALRLFEDARKTLDKAINIAPDFAIARDTFGDLLLIQGKPDRALKEYQNALQLDPKRPHITEKIERAKAMQSELRKSQQVGQKDQSTLPKRHMSFEDEMTQALEHQETGRNKEAEDIYRDILKRDPNHVEAARLLARIAMDHERYGEAEIFLIHALENAPDYARAWIDLVNAQQKQDKYDEATNSALELLKITPDSPESHMMYAGVIGSAGRHEEAIIAYEKAISLEPEKPGAFSSMAHHLKTIGRQDEAIAAYRQSIAIKSDHTESYWSMANLKTFQFDNEEIDAMQALLLQEDLSDESRVHIYNALGHEYESRKNYPKAFDYFSSCNQLRRKAESYDPVETETQHEKIISIFNKEFFEQTAANVGEVSPIFVVGLPRSGSTLIEQILASHSQVEGTHELSDLPRTMQSARRRGSIHKSFPESIEHFALDQWVEISQDYLKSTQKYRTDRPFFIDKTPNNFIFAGVLKLALPNAKIINARRHPLDSCFGSYKQLFASGQPFTYDLFELGEYYLEYQQLMEYWHEVIPNFILDVHYEKVVSNLEVEVKRILDFCDLSFEENCLHFHETERAVKTASSEQVRQPIYSSSVNLWRNYESNLGDLIEILKPLLIKLPKSDQPSVLQKTD</sequence>
<accession>A0A381VRH7</accession>
<evidence type="ECO:0000313" key="3">
    <source>
        <dbReference type="EMBL" id="SVA42926.1"/>
    </source>
</evidence>
<evidence type="ECO:0000256" key="2">
    <source>
        <dbReference type="ARBA" id="ARBA00022803"/>
    </source>
</evidence>
<dbReference type="AlphaFoldDB" id="A0A381VRH7"/>
<dbReference type="Gene3D" id="3.40.50.300">
    <property type="entry name" value="P-loop containing nucleotide triphosphate hydrolases"/>
    <property type="match status" value="1"/>
</dbReference>
<dbReference type="Pfam" id="PF13432">
    <property type="entry name" value="TPR_16"/>
    <property type="match status" value="2"/>
</dbReference>